<dbReference type="AlphaFoldDB" id="A0A8J1LLT1"/>
<reference evidence="3" key="1">
    <citation type="submission" date="2025-08" db="UniProtKB">
        <authorList>
            <consortium name="RefSeq"/>
        </authorList>
    </citation>
    <scope>IDENTIFICATION</scope>
    <source>
        <strain evidence="3">J_2021</strain>
        <tissue evidence="3">Erythrocytes</tissue>
    </source>
</reference>
<proteinExistence type="predicted"/>
<dbReference type="GeneID" id="121397257"/>
<sequence length="136" mass="15607">MIDRYLAQPVQICADKRCFTGAGFREKRVSLAVESEHQQCKEENPGGNDAQSVNKPYSKKIAQLEGEAEQAKSKLTEAQRQLQEPENKELRDLVHKAKLQRDFRKKTEEAKLKMQCKQNSRTPRSSSCSLLRKKSE</sequence>
<evidence type="ECO:0000313" key="2">
    <source>
        <dbReference type="Proteomes" id="UP000186698"/>
    </source>
</evidence>
<protein>
    <submittedName>
        <fullName evidence="3">Kinesin-like protein KIF27</fullName>
    </submittedName>
</protein>
<dbReference type="KEGG" id="xla:121397257"/>
<organism evidence="2 3">
    <name type="scientific">Xenopus laevis</name>
    <name type="common">African clawed frog</name>
    <dbReference type="NCBI Taxonomy" id="8355"/>
    <lineage>
        <taxon>Eukaryota</taxon>
        <taxon>Metazoa</taxon>
        <taxon>Chordata</taxon>
        <taxon>Craniata</taxon>
        <taxon>Vertebrata</taxon>
        <taxon>Euteleostomi</taxon>
        <taxon>Amphibia</taxon>
        <taxon>Batrachia</taxon>
        <taxon>Anura</taxon>
        <taxon>Pipoidea</taxon>
        <taxon>Pipidae</taxon>
        <taxon>Xenopodinae</taxon>
        <taxon>Xenopus</taxon>
        <taxon>Xenopus</taxon>
    </lineage>
</organism>
<dbReference type="OrthoDB" id="3176171at2759"/>
<evidence type="ECO:0000256" key="1">
    <source>
        <dbReference type="SAM" id="MobiDB-lite"/>
    </source>
</evidence>
<dbReference type="RefSeq" id="XP_041429675.1">
    <property type="nucleotide sequence ID" value="XM_041573741.1"/>
</dbReference>
<feature type="region of interest" description="Disordered" evidence="1">
    <location>
        <begin position="63"/>
        <end position="136"/>
    </location>
</feature>
<evidence type="ECO:0000313" key="3">
    <source>
        <dbReference type="RefSeq" id="XP_041429675.1"/>
    </source>
</evidence>
<feature type="region of interest" description="Disordered" evidence="1">
    <location>
        <begin position="36"/>
        <end position="55"/>
    </location>
</feature>
<name>A0A8J1LLT1_XENLA</name>
<gene>
    <name evidence="3" type="primary">LOC121397257</name>
</gene>
<keyword evidence="2" id="KW-1185">Reference proteome</keyword>
<accession>A0A8J1LLT1</accession>
<feature type="compositionally biased region" description="Basic and acidic residues" evidence="1">
    <location>
        <begin position="69"/>
        <end position="112"/>
    </location>
</feature>
<dbReference type="Proteomes" id="UP000186698">
    <property type="component" value="Chromosome 8L"/>
</dbReference>